<reference evidence="1 2" key="1">
    <citation type="submission" date="2023-08" db="EMBL/GenBank/DDBJ databases">
        <title>Methanolobus mangrovi sp. nov. and Methanolobus sediminis sp. nov, two novel methylotrophic methanogens isolated from mangrove sediments in China.</title>
        <authorList>
            <person name="Zhou J."/>
        </authorList>
    </citation>
    <scope>NUCLEOTIDE SEQUENCE [LARGE SCALE GENOMIC DNA]</scope>
    <source>
        <strain evidence="1 2">FTZ6</strain>
    </source>
</reference>
<organism evidence="1 2">
    <name type="scientific">Methanolobus sediminis</name>
    <dbReference type="NCBI Taxonomy" id="3072978"/>
    <lineage>
        <taxon>Archaea</taxon>
        <taxon>Methanobacteriati</taxon>
        <taxon>Methanobacteriota</taxon>
        <taxon>Stenosarchaea group</taxon>
        <taxon>Methanomicrobia</taxon>
        <taxon>Methanosarcinales</taxon>
        <taxon>Methanosarcinaceae</taxon>
        <taxon>Methanolobus</taxon>
    </lineage>
</organism>
<name>A0AA51YIX9_9EURY</name>
<gene>
    <name evidence="1" type="ORF">RE474_13100</name>
</gene>
<dbReference type="PROSITE" id="PS51257">
    <property type="entry name" value="PROKAR_LIPOPROTEIN"/>
    <property type="match status" value="1"/>
</dbReference>
<dbReference type="EMBL" id="CP133592">
    <property type="protein sequence ID" value="WMW25000.1"/>
    <property type="molecule type" value="Genomic_DNA"/>
</dbReference>
<dbReference type="RefSeq" id="WP_309310807.1">
    <property type="nucleotide sequence ID" value="NZ_CP133592.1"/>
</dbReference>
<dbReference type="Proteomes" id="UP001182908">
    <property type="component" value="Chromosome"/>
</dbReference>
<dbReference type="AlphaFoldDB" id="A0AA51YIX9"/>
<dbReference type="GeneID" id="84233671"/>
<keyword evidence="2" id="KW-1185">Reference proteome</keyword>
<proteinExistence type="predicted"/>
<sequence>MNKLFIFFMMALFLTSAGCTEVQNNTNENAVSDTAIVVYLSYGAFTLPEMAVQELVVNLTAVNLSYYNYQNELTARYVKSIDQETRDNLISLLNNNSFMEMNDQYEPQEGQTVVADTGTVEIQVIQSDASKIIKIDPYSPEYMPEKLREINAALIELKQYAMTPSENEVKETASQWIMSAPTYSFDGSDLALEDYQVSTENPGEYTLNYTFTSSHGGYGNRSDQMVTQVITEHSIEVVLYNRNVIFATIDDVWDEVNQVMLEKTVTMKSQEMNCSQTPWQTWYADGNINFFKEPTEEELVIAYFGTVYNIEVSDLSQTSLDDGNCQYTIKVKESAVETLTEMGWQEA</sequence>
<evidence type="ECO:0000313" key="2">
    <source>
        <dbReference type="Proteomes" id="UP001182908"/>
    </source>
</evidence>
<evidence type="ECO:0000313" key="1">
    <source>
        <dbReference type="EMBL" id="WMW25000.1"/>
    </source>
</evidence>
<protein>
    <submittedName>
        <fullName evidence="1">Uncharacterized protein</fullName>
    </submittedName>
</protein>
<dbReference type="KEGG" id="mseb:RE474_13100"/>
<accession>A0AA51YIX9</accession>